<dbReference type="RefSeq" id="WP_009321721.1">
    <property type="nucleotide sequence ID" value="NZ_CAUBPW010000092.1"/>
</dbReference>
<reference evidence="1" key="1">
    <citation type="submission" date="2015-02" db="EMBL/GenBank/DDBJ databases">
        <title>A novel member of the family Ruminococcaceae isolated from human feces.</title>
        <authorList>
            <person name="Shkoporov A.N."/>
            <person name="Chaplin A.V."/>
            <person name="Motuzova O.V."/>
            <person name="Kafarskaia L.I."/>
            <person name="Khokhlova E.V."/>
            <person name="Efimov B.A."/>
        </authorList>
    </citation>
    <scope>NUCLEOTIDE SEQUENCE [LARGE SCALE GENOMIC DNA]</scope>
    <source>
        <strain evidence="1">585-1</strain>
    </source>
</reference>
<dbReference type="Proteomes" id="UP000472755">
    <property type="component" value="Unassembled WGS sequence"/>
</dbReference>
<accession>A0A0W7TN83</accession>
<sequence length="169" mass="19737">MKHEPSSDLLQFLRSKNILPNGYFSLEEPDGTYTFYSVSRSGVLYTLDLEPAALSADDVWEKLDRIQKISREVFEQAQESLWDARRLARGLPTSRELKPVAEQFYKDYTQHYAEGRWKTAARYDEETIRHILNIVCSNLQGGGKNQQAAWDRMFRDLVQAKVFRTQRDI</sequence>
<reference evidence="3 6" key="3">
    <citation type="journal article" date="2019" name="Nat. Med.">
        <title>A library of human gut bacterial isolates paired with longitudinal multiomics data enables mechanistic microbiome research.</title>
        <authorList>
            <person name="Poyet M."/>
            <person name="Groussin M."/>
            <person name="Gibbons S.M."/>
            <person name="Avila-Pacheco J."/>
            <person name="Jiang X."/>
            <person name="Kearney S.M."/>
            <person name="Perrotta A.R."/>
            <person name="Berdy B."/>
            <person name="Zhao S."/>
            <person name="Lieberman T.D."/>
            <person name="Swanson P.K."/>
            <person name="Smith M."/>
            <person name="Roesemann S."/>
            <person name="Alexander J.E."/>
            <person name="Rich S.A."/>
            <person name="Livny J."/>
            <person name="Vlamakis H."/>
            <person name="Clish C."/>
            <person name="Bullock K."/>
            <person name="Deik A."/>
            <person name="Scott J."/>
            <person name="Pierce K.A."/>
            <person name="Xavier R.J."/>
            <person name="Alm E.J."/>
        </authorList>
    </citation>
    <scope>NUCLEOTIDE SEQUENCE [LARGE SCALE GENOMIC DNA]</scope>
    <source>
        <strain evidence="3 6">BIOML-A4</strain>
    </source>
</reference>
<proteinExistence type="predicted"/>
<comment type="caution">
    <text evidence="1">The sequence shown here is derived from an EMBL/GenBank/DDBJ whole genome shotgun (WGS) entry which is preliminary data.</text>
</comment>
<dbReference type="AlphaFoldDB" id="A0A0D8IWB3"/>
<evidence type="ECO:0000313" key="6">
    <source>
        <dbReference type="Proteomes" id="UP000472755"/>
    </source>
</evidence>
<accession>A0A0D8IWB3</accession>
<evidence type="ECO:0000313" key="3">
    <source>
        <dbReference type="EMBL" id="MTS26227.1"/>
    </source>
</evidence>
<gene>
    <name evidence="2" type="ORF">ASJ35_14475</name>
    <name evidence="3" type="ORF">GMD59_02875</name>
    <name evidence="1" type="ORF">TQ39_16015</name>
</gene>
<reference evidence="2 5" key="2">
    <citation type="submission" date="2015-10" db="EMBL/GenBank/DDBJ databases">
        <title>A novel member of the family Ruminococcaceae isolated from human faeces.</title>
        <authorList>
            <person name="Shkoporov A.N."/>
            <person name="Chaplin A.V."/>
            <person name="Motuzova O.V."/>
            <person name="Kafarskaia L.I."/>
            <person name="Efimov B.A."/>
        </authorList>
    </citation>
    <scope>NUCLEOTIDE SEQUENCE [LARGE SCALE GENOMIC DNA]</scope>
    <source>
        <strain evidence="2 5">668</strain>
    </source>
</reference>
<evidence type="ECO:0000313" key="2">
    <source>
        <dbReference type="EMBL" id="KUE75292.1"/>
    </source>
</evidence>
<evidence type="ECO:0000313" key="5">
    <source>
        <dbReference type="Proteomes" id="UP000053433"/>
    </source>
</evidence>
<dbReference type="EMBL" id="JXXK01000031">
    <property type="protein sequence ID" value="KJF38764.1"/>
    <property type="molecule type" value="Genomic_DNA"/>
</dbReference>
<dbReference type="EMBL" id="LMUA01000024">
    <property type="protein sequence ID" value="KUE75292.1"/>
    <property type="molecule type" value="Genomic_DNA"/>
</dbReference>
<dbReference type="GeneID" id="42858062"/>
<dbReference type="EMBL" id="WMZU01000002">
    <property type="protein sequence ID" value="MTS26227.1"/>
    <property type="molecule type" value="Genomic_DNA"/>
</dbReference>
<name>A0A0D8IWB3_9FIRM</name>
<organism evidence="1 4">
    <name type="scientific">Ruthenibacterium lactatiformans</name>
    <dbReference type="NCBI Taxonomy" id="1550024"/>
    <lineage>
        <taxon>Bacteria</taxon>
        <taxon>Bacillati</taxon>
        <taxon>Bacillota</taxon>
        <taxon>Clostridia</taxon>
        <taxon>Eubacteriales</taxon>
        <taxon>Oscillospiraceae</taxon>
        <taxon>Ruthenibacterium</taxon>
    </lineage>
</organism>
<protein>
    <submittedName>
        <fullName evidence="1">Uncharacterized protein</fullName>
    </submittedName>
</protein>
<evidence type="ECO:0000313" key="1">
    <source>
        <dbReference type="EMBL" id="KJF38764.1"/>
    </source>
</evidence>
<dbReference type="Proteomes" id="UP000032483">
    <property type="component" value="Unassembled WGS sequence"/>
</dbReference>
<keyword evidence="4" id="KW-1185">Reference proteome</keyword>
<dbReference type="Proteomes" id="UP000053433">
    <property type="component" value="Unassembled WGS sequence"/>
</dbReference>
<evidence type="ECO:0000313" key="4">
    <source>
        <dbReference type="Proteomes" id="UP000032483"/>
    </source>
</evidence>